<reference evidence="2" key="1">
    <citation type="journal article" date="2019" name="Int. J. Syst. Evol. Microbiol.">
        <title>The Global Catalogue of Microorganisms (GCM) 10K type strain sequencing project: providing services to taxonomists for standard genome sequencing and annotation.</title>
        <authorList>
            <consortium name="The Broad Institute Genomics Platform"/>
            <consortium name="The Broad Institute Genome Sequencing Center for Infectious Disease"/>
            <person name="Wu L."/>
            <person name="Ma J."/>
        </authorList>
    </citation>
    <scope>NUCLEOTIDE SEQUENCE [LARGE SCALE GENOMIC DNA]</scope>
    <source>
        <strain evidence="2">CCM 7526</strain>
    </source>
</reference>
<sequence>MAAQIAAARGTAVYSCDDAFERHADAGPVLRKVTAIGVGERLAQPIRAQVDDVFELYREEFPLILDELRAAGAGTVVEGAALLPELLAGIGVPAERAVWIVPTEEFQVRHYRGRAWAHRLLAGLDHPEEAFARWMRRDAVFARAVADQARDLGYRVVVADGGPIGAIVAGLLRSGS</sequence>
<dbReference type="EMBL" id="JBHTMK010000083">
    <property type="protein sequence ID" value="MFD1374469.1"/>
    <property type="molecule type" value="Genomic_DNA"/>
</dbReference>
<organism evidence="1 2">
    <name type="scientific">Actinoplanes sichuanensis</name>
    <dbReference type="NCBI Taxonomy" id="512349"/>
    <lineage>
        <taxon>Bacteria</taxon>
        <taxon>Bacillati</taxon>
        <taxon>Actinomycetota</taxon>
        <taxon>Actinomycetes</taxon>
        <taxon>Micromonosporales</taxon>
        <taxon>Micromonosporaceae</taxon>
        <taxon>Actinoplanes</taxon>
    </lineage>
</organism>
<dbReference type="SUPFAM" id="SSF52540">
    <property type="entry name" value="P-loop containing nucleoside triphosphate hydrolases"/>
    <property type="match status" value="1"/>
</dbReference>
<dbReference type="RefSeq" id="WP_317794431.1">
    <property type="nucleotide sequence ID" value="NZ_AP028461.1"/>
</dbReference>
<dbReference type="Proteomes" id="UP001597183">
    <property type="component" value="Unassembled WGS sequence"/>
</dbReference>
<evidence type="ECO:0000313" key="1">
    <source>
        <dbReference type="EMBL" id="MFD1374469.1"/>
    </source>
</evidence>
<comment type="caution">
    <text evidence="1">The sequence shown here is derived from an EMBL/GenBank/DDBJ whole genome shotgun (WGS) entry which is preliminary data.</text>
</comment>
<keyword evidence="2" id="KW-1185">Reference proteome</keyword>
<protein>
    <submittedName>
        <fullName evidence="1">Uncharacterized protein</fullName>
    </submittedName>
</protein>
<evidence type="ECO:0000313" key="2">
    <source>
        <dbReference type="Proteomes" id="UP001597183"/>
    </source>
</evidence>
<dbReference type="InterPro" id="IPR027417">
    <property type="entry name" value="P-loop_NTPase"/>
</dbReference>
<proteinExistence type="predicted"/>
<gene>
    <name evidence="1" type="ORF">ACFQ5G_54845</name>
</gene>
<name>A0ABW4AU76_9ACTN</name>
<accession>A0ABW4AU76</accession>